<accession>A0A8S5NEV8</accession>
<dbReference type="EMBL" id="BK015141">
    <property type="protein sequence ID" value="DAD92627.1"/>
    <property type="molecule type" value="Genomic_DNA"/>
</dbReference>
<evidence type="ECO:0000313" key="1">
    <source>
        <dbReference type="EMBL" id="DAD92627.1"/>
    </source>
</evidence>
<protein>
    <submittedName>
        <fullName evidence="1">Uncharacterized protein</fullName>
    </submittedName>
</protein>
<reference evidence="1" key="1">
    <citation type="journal article" date="2021" name="Proc. Natl. Acad. Sci. U.S.A.">
        <title>A Catalog of Tens of Thousands of Viruses from Human Metagenomes Reveals Hidden Associations with Chronic Diseases.</title>
        <authorList>
            <person name="Tisza M.J."/>
            <person name="Buck C.B."/>
        </authorList>
    </citation>
    <scope>NUCLEOTIDE SEQUENCE</scope>
    <source>
        <strain evidence="1">Ct9JD14</strain>
    </source>
</reference>
<name>A0A8S5NEV8_9CAUD</name>
<sequence>MNRSCNPILCRFGIHTADPYVHIQVKCRNGSHRWQSNYEVCKRCGKRLRKIRIVKERP</sequence>
<organism evidence="1">
    <name type="scientific">Siphoviridae sp. ct9JD14</name>
    <dbReference type="NCBI Taxonomy" id="2826175"/>
    <lineage>
        <taxon>Viruses</taxon>
        <taxon>Duplodnaviria</taxon>
        <taxon>Heunggongvirae</taxon>
        <taxon>Uroviricota</taxon>
        <taxon>Caudoviricetes</taxon>
    </lineage>
</organism>
<proteinExistence type="predicted"/>